<organism evidence="6 7">
    <name type="scientific">Hypericibacter terrae</name>
    <dbReference type="NCBI Taxonomy" id="2602015"/>
    <lineage>
        <taxon>Bacteria</taxon>
        <taxon>Pseudomonadati</taxon>
        <taxon>Pseudomonadota</taxon>
        <taxon>Alphaproteobacteria</taxon>
        <taxon>Rhodospirillales</taxon>
        <taxon>Dongiaceae</taxon>
        <taxon>Hypericibacter</taxon>
    </lineage>
</organism>
<reference evidence="6 7" key="1">
    <citation type="submission" date="2019-08" db="EMBL/GenBank/DDBJ databases">
        <title>Hyperibacter terrae gen. nov., sp. nov. and Hyperibacter viscosus sp. nov., two new members in the family Rhodospirillaceae isolated from the rhizosphere of Hypericum perforatum.</title>
        <authorList>
            <person name="Noviana Z."/>
        </authorList>
    </citation>
    <scope>NUCLEOTIDE SEQUENCE [LARGE SCALE GENOMIC DNA]</scope>
    <source>
        <strain evidence="6 7">R5913</strain>
    </source>
</reference>
<dbReference type="GO" id="GO:0009279">
    <property type="term" value="C:cell outer membrane"/>
    <property type="evidence" value="ECO:0007669"/>
    <property type="project" value="UniProtKB-SubCell"/>
</dbReference>
<dbReference type="InterPro" id="IPR001638">
    <property type="entry name" value="Solute-binding_3/MltF_N"/>
</dbReference>
<accession>A0A5J6MR04</accession>
<dbReference type="InterPro" id="IPR008258">
    <property type="entry name" value="Transglycosylase_SLT_dom_1"/>
</dbReference>
<dbReference type="PANTHER" id="PTHR35936:SF32">
    <property type="entry name" value="MEMBRANE-BOUND LYTIC MUREIN TRANSGLYCOSYLASE F"/>
    <property type="match status" value="1"/>
</dbReference>
<keyword evidence="7" id="KW-1185">Reference proteome</keyword>
<feature type="domain" description="Solute-binding protein family 3/N-terminal" evidence="5">
    <location>
        <begin position="92"/>
        <end position="334"/>
    </location>
</feature>
<protein>
    <submittedName>
        <fullName evidence="6">Peptidoglycan lytic exotransglycosylase</fullName>
    </submittedName>
</protein>
<dbReference type="InterPro" id="IPR023346">
    <property type="entry name" value="Lysozyme-like_dom_sf"/>
</dbReference>
<dbReference type="GO" id="GO:0009253">
    <property type="term" value="P:peptidoglycan catabolic process"/>
    <property type="evidence" value="ECO:0007669"/>
    <property type="project" value="TreeGrafter"/>
</dbReference>
<gene>
    <name evidence="6" type="ORF">FRZ44_43970</name>
</gene>
<dbReference type="SUPFAM" id="SSF53850">
    <property type="entry name" value="Periplasmic binding protein-like II"/>
    <property type="match status" value="1"/>
</dbReference>
<dbReference type="KEGG" id="htq:FRZ44_43970"/>
<proteinExistence type="inferred from homology"/>
<dbReference type="GO" id="GO:0008933">
    <property type="term" value="F:peptidoglycan lytic transglycosylase activity"/>
    <property type="evidence" value="ECO:0007669"/>
    <property type="project" value="TreeGrafter"/>
</dbReference>
<evidence type="ECO:0000256" key="4">
    <source>
        <dbReference type="ARBA" id="ARBA00023237"/>
    </source>
</evidence>
<dbReference type="Gene3D" id="1.10.530.10">
    <property type="match status" value="1"/>
</dbReference>
<evidence type="ECO:0000256" key="1">
    <source>
        <dbReference type="ARBA" id="ARBA00004339"/>
    </source>
</evidence>
<dbReference type="Proteomes" id="UP000326202">
    <property type="component" value="Chromosome"/>
</dbReference>
<keyword evidence="3" id="KW-0732">Signal</keyword>
<name>A0A5J6MR04_9PROT</name>
<dbReference type="EMBL" id="CP042906">
    <property type="protein sequence ID" value="QEX19085.1"/>
    <property type="molecule type" value="Genomic_DNA"/>
</dbReference>
<dbReference type="CDD" id="cd13403">
    <property type="entry name" value="MLTF-like"/>
    <property type="match status" value="1"/>
</dbReference>
<evidence type="ECO:0000256" key="3">
    <source>
        <dbReference type="ARBA" id="ARBA00022729"/>
    </source>
</evidence>
<dbReference type="Pfam" id="PF00497">
    <property type="entry name" value="SBP_bac_3"/>
    <property type="match status" value="1"/>
</dbReference>
<dbReference type="CDD" id="cd01009">
    <property type="entry name" value="PBP2_YfhD_N"/>
    <property type="match status" value="1"/>
</dbReference>
<evidence type="ECO:0000259" key="5">
    <source>
        <dbReference type="SMART" id="SM00062"/>
    </source>
</evidence>
<dbReference type="Gene3D" id="3.40.190.10">
    <property type="entry name" value="Periplasmic binding protein-like II"/>
    <property type="match status" value="2"/>
</dbReference>
<evidence type="ECO:0000313" key="7">
    <source>
        <dbReference type="Proteomes" id="UP000326202"/>
    </source>
</evidence>
<evidence type="ECO:0000313" key="6">
    <source>
        <dbReference type="EMBL" id="QEX19085.1"/>
    </source>
</evidence>
<comment type="subcellular location">
    <subcellularLocation>
        <location evidence="1">Cell outer membrane</location>
        <topology evidence="1">Peripheral membrane protein</topology>
    </subcellularLocation>
</comment>
<dbReference type="AlphaFoldDB" id="A0A5J6MR04"/>
<dbReference type="RefSeq" id="WP_191908241.1">
    <property type="nucleotide sequence ID" value="NZ_CP042906.1"/>
</dbReference>
<evidence type="ECO:0000256" key="2">
    <source>
        <dbReference type="ARBA" id="ARBA00009387"/>
    </source>
</evidence>
<dbReference type="SUPFAM" id="SSF53955">
    <property type="entry name" value="Lysozyme-like"/>
    <property type="match status" value="1"/>
</dbReference>
<dbReference type="Pfam" id="PF01464">
    <property type="entry name" value="SLT"/>
    <property type="match status" value="1"/>
</dbReference>
<comment type="similarity">
    <text evidence="2">Belongs to the virb1 family.</text>
</comment>
<dbReference type="PANTHER" id="PTHR35936">
    <property type="entry name" value="MEMBRANE-BOUND LYTIC MUREIN TRANSGLYCOSYLASE F"/>
    <property type="match status" value="1"/>
</dbReference>
<keyword evidence="4" id="KW-0998">Cell outer membrane</keyword>
<sequence length="528" mass="58628">MFDIAGGTAEMKPAPLALAARPGRRFERFGALFAALMLALTLGAAPVAFAAMGTDETTAPSESAEQKAVDALVEAALKPRKGDFDGMVQRRMIRVLVTYNRVLYFTDKYRQRGITYDAMKIFEDELNKKLGLKLLDRIHVVFLPVSRDKLISGLEEGIGDIAAANLTITPERLKTVDFSTPFTDTVKEVLITAPGSPPIATLDDLSGQEVAVRKSSSYYESLVALNERFKAEGKPEVQITLADEDLEDDAIAEMVNAGLYPAMIMDLHKAKLWTKIFTKMTVHADIVLRDGGQIGWAIRKDSPKLMAVIDDFVVKHKVGSSATNQLIKRYLGSTKFVNNANAEAERKKFDEMVGLFHKYSAEYHFDWLMMIAQGYQESGLNQGARNPSGAVGIMQVLPSTAAGNPINIPDVTAADRNIEAGVKYMRFMVDQYFDDPAINEVNRHLFAFAGYNCGPNRIDRLRKKAAQQGLDPNKWFNNVEVMVAQAVGQETVNYVSNIFKYYVAYKRIEDQRIAREQAKQTLQQGTSP</sequence>
<keyword evidence="4" id="KW-0472">Membrane</keyword>
<dbReference type="SMART" id="SM00062">
    <property type="entry name" value="PBPb"/>
    <property type="match status" value="1"/>
</dbReference>